<dbReference type="PANTHER" id="PTHR48081">
    <property type="entry name" value="AB HYDROLASE SUPERFAMILY PROTEIN C4A8.06C"/>
    <property type="match status" value="1"/>
</dbReference>
<sequence length="324" mass="34917">MTGIEAPDVGSLATPSAAIQQLLADIGPRWAADINHHRDQMVRAYTPLLAAHSLPGLRVTRDLPYGTHTRQRLDLYQGQDQGQGPETGSAAAQRPIMMFVHGGAFVRGQKDSNDQVYGNVARLFARHGWLGVNVEYRLAPEAPFPAGALDVGLAVDWVRAHAAEFSGDASRIVLMGHSAGGAHVASYLCDPRCRPNRPKIAGAILVSARLRADVRPDNPNAQGVIAYFGADEMRYAADSAVSHAQHLNVPTLLAVAEYENPWLDVYAAEFCHQAGLAQGRIPRLICVPRHNHTSIVAHLDSACGDDTFGEALLDFARHLPPCPS</sequence>
<evidence type="ECO:0000259" key="2">
    <source>
        <dbReference type="Pfam" id="PF20434"/>
    </source>
</evidence>
<dbReference type="Proteomes" id="UP001219862">
    <property type="component" value="Unassembled WGS sequence"/>
</dbReference>
<accession>A0ABT5KTU3</accession>
<proteinExistence type="predicted"/>
<protein>
    <submittedName>
        <fullName evidence="3">Alpha/beta hydrolase</fullName>
    </submittedName>
</protein>
<feature type="domain" description="BD-FAE-like" evidence="2">
    <location>
        <begin position="91"/>
        <end position="187"/>
    </location>
</feature>
<keyword evidence="4" id="KW-1185">Reference proteome</keyword>
<evidence type="ECO:0000313" key="3">
    <source>
        <dbReference type="EMBL" id="MDC8785241.1"/>
    </source>
</evidence>
<dbReference type="Gene3D" id="3.40.50.1820">
    <property type="entry name" value="alpha/beta hydrolase"/>
    <property type="match status" value="1"/>
</dbReference>
<dbReference type="RefSeq" id="WP_273596348.1">
    <property type="nucleotide sequence ID" value="NZ_JAQQXS010000006.1"/>
</dbReference>
<reference evidence="3 4" key="1">
    <citation type="submission" date="2022-10" db="EMBL/GenBank/DDBJ databases">
        <title>paucibacter sp. hw8 Genome sequencing.</title>
        <authorList>
            <person name="Park S."/>
        </authorList>
    </citation>
    <scope>NUCLEOTIDE SEQUENCE [LARGE SCALE GENOMIC DNA]</scope>
    <source>
        <strain evidence="4">hw8</strain>
    </source>
</reference>
<dbReference type="GO" id="GO:0016787">
    <property type="term" value="F:hydrolase activity"/>
    <property type="evidence" value="ECO:0007669"/>
    <property type="project" value="UniProtKB-KW"/>
</dbReference>
<dbReference type="EMBL" id="JAQQXS010000006">
    <property type="protein sequence ID" value="MDC8785241.1"/>
    <property type="molecule type" value="Genomic_DNA"/>
</dbReference>
<dbReference type="SUPFAM" id="SSF53474">
    <property type="entry name" value="alpha/beta-Hydrolases"/>
    <property type="match status" value="1"/>
</dbReference>
<keyword evidence="1 3" id="KW-0378">Hydrolase</keyword>
<dbReference type="InterPro" id="IPR050300">
    <property type="entry name" value="GDXG_lipolytic_enzyme"/>
</dbReference>
<organism evidence="3 4">
    <name type="scientific">Roseateles koreensis</name>
    <dbReference type="NCBI Taxonomy" id="2987526"/>
    <lineage>
        <taxon>Bacteria</taxon>
        <taxon>Pseudomonadati</taxon>
        <taxon>Pseudomonadota</taxon>
        <taxon>Betaproteobacteria</taxon>
        <taxon>Burkholderiales</taxon>
        <taxon>Sphaerotilaceae</taxon>
        <taxon>Roseateles</taxon>
    </lineage>
</organism>
<dbReference type="Pfam" id="PF20434">
    <property type="entry name" value="BD-FAE"/>
    <property type="match status" value="1"/>
</dbReference>
<evidence type="ECO:0000313" key="4">
    <source>
        <dbReference type="Proteomes" id="UP001219862"/>
    </source>
</evidence>
<dbReference type="InterPro" id="IPR049492">
    <property type="entry name" value="BD-FAE-like_dom"/>
</dbReference>
<name>A0ABT5KTU3_9BURK</name>
<gene>
    <name evidence="3" type="ORF">PRZ01_08565</name>
</gene>
<evidence type="ECO:0000256" key="1">
    <source>
        <dbReference type="ARBA" id="ARBA00022801"/>
    </source>
</evidence>
<dbReference type="InterPro" id="IPR029058">
    <property type="entry name" value="AB_hydrolase_fold"/>
</dbReference>
<comment type="caution">
    <text evidence="3">The sequence shown here is derived from an EMBL/GenBank/DDBJ whole genome shotgun (WGS) entry which is preliminary data.</text>
</comment>